<evidence type="ECO:0000256" key="2">
    <source>
        <dbReference type="SAM" id="Phobius"/>
    </source>
</evidence>
<keyword evidence="2" id="KW-0812">Transmembrane</keyword>
<accession>S9QYT3</accession>
<dbReference type="STRING" id="1123069.ruthe_01326"/>
<feature type="compositionally biased region" description="Low complexity" evidence="1">
    <location>
        <begin position="98"/>
        <end position="112"/>
    </location>
</feature>
<organism evidence="3 4">
    <name type="scientific">Rubellimicrobium thermophilum DSM 16684</name>
    <dbReference type="NCBI Taxonomy" id="1123069"/>
    <lineage>
        <taxon>Bacteria</taxon>
        <taxon>Pseudomonadati</taxon>
        <taxon>Pseudomonadota</taxon>
        <taxon>Alphaproteobacteria</taxon>
        <taxon>Rhodobacterales</taxon>
        <taxon>Roseobacteraceae</taxon>
        <taxon>Rubellimicrobium</taxon>
    </lineage>
</organism>
<proteinExistence type="predicted"/>
<gene>
    <name evidence="3" type="ORF">ruthe_01326</name>
</gene>
<feature type="region of interest" description="Disordered" evidence="1">
    <location>
        <begin position="80"/>
        <end position="133"/>
    </location>
</feature>
<sequence>MEPHLSALFRRLFPLLVAGFVLAVLGLSAAAWVQGAGLLRALGLALGGLVLLVAAFGLVAVQIENNALLHRIASALEDGETGRRVAPEGTDGTGPAGSRAAAPVIPIAARSEPPLRRAPRPAGRVEPPLSRRG</sequence>
<keyword evidence="2" id="KW-0472">Membrane</keyword>
<feature type="transmembrane region" description="Helical" evidence="2">
    <location>
        <begin position="39"/>
        <end position="61"/>
    </location>
</feature>
<comment type="caution">
    <text evidence="3">The sequence shown here is derived from an EMBL/GenBank/DDBJ whole genome shotgun (WGS) entry which is preliminary data.</text>
</comment>
<name>S9QYT3_9RHOB</name>
<dbReference type="RefSeq" id="WP_021097419.1">
    <property type="nucleotide sequence ID" value="NZ_KE557320.1"/>
</dbReference>
<dbReference type="HOGENOM" id="CLU_1905187_0_0_5"/>
<dbReference type="AlphaFoldDB" id="S9QYT3"/>
<keyword evidence="2" id="KW-1133">Transmembrane helix</keyword>
<feature type="transmembrane region" description="Helical" evidence="2">
    <location>
        <begin position="12"/>
        <end position="33"/>
    </location>
</feature>
<reference evidence="3 4" key="1">
    <citation type="journal article" date="2013" name="Stand. Genomic Sci.">
        <title>Genome sequence of the reddish-pigmented Rubellimicrobium thermophilum type strain (DSM 16684(T)), a member of the Roseobacter clade.</title>
        <authorList>
            <person name="Fiebig A."/>
            <person name="Riedel T."/>
            <person name="Gronow S."/>
            <person name="Petersen J."/>
            <person name="Klenk H.P."/>
            <person name="Goker M."/>
        </authorList>
    </citation>
    <scope>NUCLEOTIDE SEQUENCE [LARGE SCALE GENOMIC DNA]</scope>
    <source>
        <strain evidence="3 4">DSM 16684</strain>
    </source>
</reference>
<evidence type="ECO:0000256" key="1">
    <source>
        <dbReference type="SAM" id="MobiDB-lite"/>
    </source>
</evidence>
<dbReference type="Proteomes" id="UP000015346">
    <property type="component" value="Unassembled WGS sequence"/>
</dbReference>
<evidence type="ECO:0000313" key="4">
    <source>
        <dbReference type="Proteomes" id="UP000015346"/>
    </source>
</evidence>
<protein>
    <submittedName>
        <fullName evidence="3">Uncharacterized protein</fullName>
    </submittedName>
</protein>
<keyword evidence="4" id="KW-1185">Reference proteome</keyword>
<evidence type="ECO:0000313" key="3">
    <source>
        <dbReference type="EMBL" id="EPX86511.1"/>
    </source>
</evidence>
<dbReference type="EMBL" id="AOLV01000010">
    <property type="protein sequence ID" value="EPX86511.1"/>
    <property type="molecule type" value="Genomic_DNA"/>
</dbReference>